<proteinExistence type="predicted"/>
<keyword evidence="3" id="KW-1185">Reference proteome</keyword>
<gene>
    <name evidence="2" type="ORF">KC01_LOCUS27144</name>
</gene>
<reference evidence="2 3" key="1">
    <citation type="submission" date="2024-04" db="EMBL/GenBank/DDBJ databases">
        <authorList>
            <person name="Waldvogel A.-M."/>
            <person name="Schoenle A."/>
        </authorList>
    </citation>
    <scope>NUCLEOTIDE SEQUENCE [LARGE SCALE GENOMIC DNA]</scope>
</reference>
<dbReference type="AlphaFoldDB" id="A0AAV2LHG7"/>
<dbReference type="EMBL" id="OZ035844">
    <property type="protein sequence ID" value="CAL1598782.1"/>
    <property type="molecule type" value="Genomic_DNA"/>
</dbReference>
<evidence type="ECO:0000313" key="2">
    <source>
        <dbReference type="EMBL" id="CAL1598782.1"/>
    </source>
</evidence>
<evidence type="ECO:0000256" key="1">
    <source>
        <dbReference type="SAM" id="MobiDB-lite"/>
    </source>
</evidence>
<sequence length="158" mass="16929">MKPKALHIWFDLKRLPSLPLPPPTQQVSRRGGGGGGHVGHSPDPRAGERTGPGLEEGGCSSDLQCAEEPASDWPDTQQHNDPGLNDPGLNDPGLNDPGLNDPGLNDPSLCFFTDRAFLKDFHSICGFALNQGPGYFYPRQQQQSGREGGDRDSLTLSG</sequence>
<protein>
    <submittedName>
        <fullName evidence="2">Uncharacterized protein</fullName>
    </submittedName>
</protein>
<feature type="region of interest" description="Disordered" evidence="1">
    <location>
        <begin position="132"/>
        <end position="158"/>
    </location>
</feature>
<feature type="region of interest" description="Disordered" evidence="1">
    <location>
        <begin position="1"/>
        <end position="106"/>
    </location>
</feature>
<accession>A0AAV2LHG7</accession>
<dbReference type="Proteomes" id="UP001497482">
    <property type="component" value="Chromosome 22"/>
</dbReference>
<organism evidence="2 3">
    <name type="scientific">Knipowitschia caucasica</name>
    <name type="common">Caucasian dwarf goby</name>
    <name type="synonym">Pomatoschistus caucasicus</name>
    <dbReference type="NCBI Taxonomy" id="637954"/>
    <lineage>
        <taxon>Eukaryota</taxon>
        <taxon>Metazoa</taxon>
        <taxon>Chordata</taxon>
        <taxon>Craniata</taxon>
        <taxon>Vertebrata</taxon>
        <taxon>Euteleostomi</taxon>
        <taxon>Actinopterygii</taxon>
        <taxon>Neopterygii</taxon>
        <taxon>Teleostei</taxon>
        <taxon>Neoteleostei</taxon>
        <taxon>Acanthomorphata</taxon>
        <taxon>Gobiaria</taxon>
        <taxon>Gobiiformes</taxon>
        <taxon>Gobioidei</taxon>
        <taxon>Gobiidae</taxon>
        <taxon>Gobiinae</taxon>
        <taxon>Knipowitschia</taxon>
    </lineage>
</organism>
<evidence type="ECO:0000313" key="3">
    <source>
        <dbReference type="Proteomes" id="UP001497482"/>
    </source>
</evidence>
<name>A0AAV2LHG7_KNICA</name>
<feature type="compositionally biased region" description="Basic and acidic residues" evidence="1">
    <location>
        <begin position="147"/>
        <end position="158"/>
    </location>
</feature>